<reference evidence="1 2" key="1">
    <citation type="submission" date="2024-09" db="EMBL/GenBank/DDBJ databases">
        <title>Description of Labrys sedimenti sp. nov., isolated from a diclofenac-degrading enrichment culture, and genome-based reclassification of Labrys portucalensis as a later heterotypic synonym of Labrys neptuniae.</title>
        <authorList>
            <person name="Tancsics A."/>
            <person name="Csepanyi A."/>
        </authorList>
    </citation>
    <scope>NUCLEOTIDE SEQUENCE [LARGE SCALE GENOMIC DNA]</scope>
    <source>
        <strain evidence="1 2">LMG 23412</strain>
    </source>
</reference>
<comment type="caution">
    <text evidence="1">The sequence shown here is derived from an EMBL/GenBank/DDBJ whole genome shotgun (WGS) entry which is preliminary data.</text>
</comment>
<dbReference type="Proteomes" id="UP001595190">
    <property type="component" value="Unassembled WGS sequence"/>
</dbReference>
<name>A0ABV6Z8N6_9HYPH</name>
<proteinExistence type="predicted"/>
<dbReference type="RefSeq" id="WP_394308459.1">
    <property type="nucleotide sequence ID" value="NZ_JBHGPK010000001.1"/>
</dbReference>
<accession>A0ABV6Z8N6</accession>
<gene>
    <name evidence="1" type="ORF">ACETRX_02970</name>
</gene>
<evidence type="ECO:0000313" key="1">
    <source>
        <dbReference type="EMBL" id="MFC2248568.1"/>
    </source>
</evidence>
<organism evidence="1 2">
    <name type="scientific">Labrys neptuniae</name>
    <dbReference type="NCBI Taxonomy" id="376174"/>
    <lineage>
        <taxon>Bacteria</taxon>
        <taxon>Pseudomonadati</taxon>
        <taxon>Pseudomonadota</taxon>
        <taxon>Alphaproteobacteria</taxon>
        <taxon>Hyphomicrobiales</taxon>
        <taxon>Xanthobacteraceae</taxon>
        <taxon>Labrys</taxon>
    </lineage>
</organism>
<sequence length="371" mass="41785">MKLVRDARTLKRKAISSLRMAMLSFNSYDDEGRSTCVLLHLQHSCEMLLKAVLSQKKVRIFDKTNGKSIGFEKCLNLCREHGLSEADAGVMRSIDRLRDAEQHWFVELAEEILYLETRALITTFDSYLKLAFDDDLSSHIPARVLPVSTMPPGDFEFLVDREYQLIADLLRPGKRQRDEARARIRALLAMEALVSESAEVSEKDVDRIEKGIRDGKGFGDAFPRLLTVNTTTSGEGITLKVVHGKKDGAPVRYVGGDDVSEAAAVREIDLSKKYHLRASSLARKLKMSEPRCKALRVELDIDGDKNCAHLFQSLSSKWFGYSDNALIKMKGALADGIDMDEVWERHRPRAQRGRQRRHFLAAPAGGPLEEI</sequence>
<dbReference type="EMBL" id="JBHGPK010000001">
    <property type="protein sequence ID" value="MFC2248568.1"/>
    <property type="molecule type" value="Genomic_DNA"/>
</dbReference>
<protein>
    <recommendedName>
        <fullName evidence="3">DUF3644 domain-containing protein</fullName>
    </recommendedName>
</protein>
<evidence type="ECO:0008006" key="3">
    <source>
        <dbReference type="Google" id="ProtNLM"/>
    </source>
</evidence>
<evidence type="ECO:0000313" key="2">
    <source>
        <dbReference type="Proteomes" id="UP001595190"/>
    </source>
</evidence>